<reference evidence="3 4" key="1">
    <citation type="submission" date="2019-02" db="EMBL/GenBank/DDBJ databases">
        <title>Deep-cultivation of Planctomycetes and their phenomic and genomic characterization uncovers novel biology.</title>
        <authorList>
            <person name="Wiegand S."/>
            <person name="Jogler M."/>
            <person name="Boedeker C."/>
            <person name="Pinto D."/>
            <person name="Vollmers J."/>
            <person name="Rivas-Marin E."/>
            <person name="Kohn T."/>
            <person name="Peeters S.H."/>
            <person name="Heuer A."/>
            <person name="Rast P."/>
            <person name="Oberbeckmann S."/>
            <person name="Bunk B."/>
            <person name="Jeske O."/>
            <person name="Meyerdierks A."/>
            <person name="Storesund J.E."/>
            <person name="Kallscheuer N."/>
            <person name="Luecker S."/>
            <person name="Lage O.M."/>
            <person name="Pohl T."/>
            <person name="Merkel B.J."/>
            <person name="Hornburger P."/>
            <person name="Mueller R.-W."/>
            <person name="Bruemmer F."/>
            <person name="Labrenz M."/>
            <person name="Spormann A.M."/>
            <person name="Op den Camp H."/>
            <person name="Overmann J."/>
            <person name="Amann R."/>
            <person name="Jetten M.S.M."/>
            <person name="Mascher T."/>
            <person name="Medema M.H."/>
            <person name="Devos D.P."/>
            <person name="Kaster A.-K."/>
            <person name="Ovreas L."/>
            <person name="Rohde M."/>
            <person name="Galperin M.Y."/>
            <person name="Jogler C."/>
        </authorList>
    </citation>
    <scope>NUCLEOTIDE SEQUENCE [LARGE SCALE GENOMIC DNA]</scope>
    <source>
        <strain evidence="3 4">EC9</strain>
    </source>
</reference>
<feature type="signal peptide" evidence="2">
    <location>
        <begin position="1"/>
        <end position="21"/>
    </location>
</feature>
<proteinExistence type="predicted"/>
<keyword evidence="4" id="KW-1185">Reference proteome</keyword>
<dbReference type="KEGG" id="ruv:EC9_39110"/>
<dbReference type="InterPro" id="IPR011990">
    <property type="entry name" value="TPR-like_helical_dom_sf"/>
</dbReference>
<dbReference type="PROSITE" id="PS50293">
    <property type="entry name" value="TPR_REGION"/>
    <property type="match status" value="1"/>
</dbReference>
<protein>
    <submittedName>
        <fullName evidence="3">Tetratricopeptide repeat protein</fullName>
    </submittedName>
</protein>
<dbReference type="OrthoDB" id="9790037at2"/>
<feature type="repeat" description="TPR" evidence="1">
    <location>
        <begin position="114"/>
        <end position="147"/>
    </location>
</feature>
<dbReference type="PANTHER" id="PTHR44366:SF1">
    <property type="entry name" value="UDP-N-ACETYLGLUCOSAMINE--PEPTIDE N-ACETYLGLUCOSAMINYLTRANSFERASE 110 KDA SUBUNIT"/>
    <property type="match status" value="1"/>
</dbReference>
<dbReference type="Pfam" id="PF13414">
    <property type="entry name" value="TPR_11"/>
    <property type="match status" value="1"/>
</dbReference>
<gene>
    <name evidence="3" type="ORF">EC9_39110</name>
</gene>
<keyword evidence="2" id="KW-0732">Signal</keyword>
<organism evidence="3 4">
    <name type="scientific">Rosistilla ulvae</name>
    <dbReference type="NCBI Taxonomy" id="1930277"/>
    <lineage>
        <taxon>Bacteria</taxon>
        <taxon>Pseudomonadati</taxon>
        <taxon>Planctomycetota</taxon>
        <taxon>Planctomycetia</taxon>
        <taxon>Pirellulales</taxon>
        <taxon>Pirellulaceae</taxon>
        <taxon>Rosistilla</taxon>
    </lineage>
</organism>
<evidence type="ECO:0000256" key="1">
    <source>
        <dbReference type="PROSITE-ProRule" id="PRU00339"/>
    </source>
</evidence>
<dbReference type="GO" id="GO:0006493">
    <property type="term" value="P:protein O-linked glycosylation"/>
    <property type="evidence" value="ECO:0007669"/>
    <property type="project" value="InterPro"/>
</dbReference>
<dbReference type="PROSITE" id="PS50005">
    <property type="entry name" value="TPR"/>
    <property type="match status" value="3"/>
</dbReference>
<accession>A0A517M4B5</accession>
<evidence type="ECO:0000256" key="2">
    <source>
        <dbReference type="SAM" id="SignalP"/>
    </source>
</evidence>
<name>A0A517M4B5_9BACT</name>
<feature type="chain" id="PRO_5022205398" evidence="2">
    <location>
        <begin position="22"/>
        <end position="352"/>
    </location>
</feature>
<dbReference type="InterPro" id="IPR019734">
    <property type="entry name" value="TPR_rpt"/>
</dbReference>
<dbReference type="SUPFAM" id="SSF48452">
    <property type="entry name" value="TPR-like"/>
    <property type="match status" value="1"/>
</dbReference>
<dbReference type="Gene3D" id="1.25.40.10">
    <property type="entry name" value="Tetratricopeptide repeat domain"/>
    <property type="match status" value="1"/>
</dbReference>
<dbReference type="SMART" id="SM00028">
    <property type="entry name" value="TPR"/>
    <property type="match status" value="5"/>
</dbReference>
<feature type="repeat" description="TPR" evidence="1">
    <location>
        <begin position="182"/>
        <end position="215"/>
    </location>
</feature>
<keyword evidence="1" id="KW-0802">TPR repeat</keyword>
<feature type="repeat" description="TPR" evidence="1">
    <location>
        <begin position="148"/>
        <end position="181"/>
    </location>
</feature>
<dbReference type="PANTHER" id="PTHR44366">
    <property type="entry name" value="UDP-N-ACETYLGLUCOSAMINE--PEPTIDE N-ACETYLGLUCOSAMINYLTRANSFERASE 110 KDA SUBUNIT"/>
    <property type="match status" value="1"/>
</dbReference>
<evidence type="ECO:0000313" key="4">
    <source>
        <dbReference type="Proteomes" id="UP000319557"/>
    </source>
</evidence>
<sequence precursor="true">MHRQHLLIATCILGWAGTAVAQQTSTAASLKTAYSISKNATSESDYTQIIDQIQQSDLAAADQEVRDYGNQLLAWALNRRGEMRWDRMQDPDDEVAMAAIEDFRESLRLDPKRWRAKQNMAFVYATRGQMKEAEALFDDVIQTKPDHANAYFNRGELRYEMGKLPAAISDYDRAIALQPSEADFYTGRAHARFQHGDVGPAIDDYRRAFQLDKANATRAIDLADALQNAGQWRAAAENYRNALQLDAQNLRTQLNLAWLLATCPDGSLRDGQQALEITQGLRDIPANEEFRYIDTYAAALAETGQFEKATRVAQTGLNLVPASERSGFEARVANYKSNQRYRQSPIRQVGGQ</sequence>
<dbReference type="Proteomes" id="UP000319557">
    <property type="component" value="Chromosome"/>
</dbReference>
<dbReference type="AlphaFoldDB" id="A0A517M4B5"/>
<dbReference type="Pfam" id="PF14559">
    <property type="entry name" value="TPR_19"/>
    <property type="match status" value="1"/>
</dbReference>
<dbReference type="InterPro" id="IPR037919">
    <property type="entry name" value="OGT"/>
</dbReference>
<dbReference type="GO" id="GO:0097363">
    <property type="term" value="F:protein O-acetylglucosaminyltransferase activity"/>
    <property type="evidence" value="ECO:0007669"/>
    <property type="project" value="TreeGrafter"/>
</dbReference>
<dbReference type="EMBL" id="CP036261">
    <property type="protein sequence ID" value="QDS89711.1"/>
    <property type="molecule type" value="Genomic_DNA"/>
</dbReference>
<evidence type="ECO:0000313" key="3">
    <source>
        <dbReference type="EMBL" id="QDS89711.1"/>
    </source>
</evidence>